<dbReference type="SUPFAM" id="SSF55021">
    <property type="entry name" value="ACT-like"/>
    <property type="match status" value="1"/>
</dbReference>
<dbReference type="InterPro" id="IPR051719">
    <property type="entry name" value="CASTOR_mTORC1"/>
</dbReference>
<evidence type="ECO:0000313" key="2">
    <source>
        <dbReference type="EMBL" id="CAD8533825.1"/>
    </source>
</evidence>
<reference evidence="2" key="1">
    <citation type="submission" date="2021-01" db="EMBL/GenBank/DDBJ databases">
        <authorList>
            <person name="Corre E."/>
            <person name="Pelletier E."/>
            <person name="Niang G."/>
            <person name="Scheremetjew M."/>
            <person name="Finn R."/>
            <person name="Kale V."/>
            <person name="Holt S."/>
            <person name="Cochrane G."/>
            <person name="Meng A."/>
            <person name="Brown T."/>
            <person name="Cohen L."/>
        </authorList>
    </citation>
    <scope>NUCLEOTIDE SEQUENCE</scope>
    <source>
        <strain evidence="2">RCC1130</strain>
    </source>
</reference>
<dbReference type="InterPro" id="IPR027795">
    <property type="entry name" value="CASTOR_ACT_dom"/>
</dbReference>
<organism evidence="2">
    <name type="scientific">Calcidiscus leptoporus</name>
    <dbReference type="NCBI Taxonomy" id="127549"/>
    <lineage>
        <taxon>Eukaryota</taxon>
        <taxon>Haptista</taxon>
        <taxon>Haptophyta</taxon>
        <taxon>Prymnesiophyceae</taxon>
        <taxon>Coccolithales</taxon>
        <taxon>Calcidiscaceae</taxon>
        <taxon>Calcidiscus</taxon>
    </lineage>
</organism>
<accession>A0A7S0IW76</accession>
<name>A0A7S0IW76_9EUKA</name>
<feature type="domain" description="CASTOR ACT" evidence="1">
    <location>
        <begin position="88"/>
        <end position="146"/>
    </location>
</feature>
<dbReference type="Gene3D" id="3.30.2130.10">
    <property type="entry name" value="VC0802-like"/>
    <property type="match status" value="2"/>
</dbReference>
<evidence type="ECO:0000259" key="1">
    <source>
        <dbReference type="Pfam" id="PF13840"/>
    </source>
</evidence>
<gene>
    <name evidence="2" type="ORF">CLEP1334_LOCUS9080</name>
</gene>
<protein>
    <recommendedName>
        <fullName evidence="1">CASTOR ACT domain-containing protein</fullName>
    </recommendedName>
</protein>
<dbReference type="Pfam" id="PF13840">
    <property type="entry name" value="ACT_7"/>
    <property type="match status" value="2"/>
</dbReference>
<proteinExistence type="predicted"/>
<feature type="domain" description="CASTOR ACT" evidence="1">
    <location>
        <begin position="330"/>
        <end position="387"/>
    </location>
</feature>
<dbReference type="EMBL" id="HBER01017976">
    <property type="protein sequence ID" value="CAD8533825.1"/>
    <property type="molecule type" value="Transcribed_RNA"/>
</dbReference>
<dbReference type="AlphaFoldDB" id="A0A7S0IW76"/>
<dbReference type="PANTHER" id="PTHR31131">
    <property type="entry name" value="CHROMOSOME 1, WHOLE GENOME SHOTGUN SEQUENCE"/>
    <property type="match status" value="1"/>
</dbReference>
<sequence>MKSEDDVVTMSGIYVTLLDDPLWVGSVAPDDLPAATWPVLKAMLDAPGDKTGFFSITQEEDGLTLVMDARCQAAFTETSHSVPVSYAPQKWLAFEIHLGALAWEVPGVVCFLSTMMAESAISILNLSTYDRDFLLVSEPDVQKASGVIRESLQTDVDGLKEAMLELDVRRSASGHPEQLDAPLSRETAPLCSWEDGVAEQSGAAGDGFRGGGALAGGGAWGVTGSVEGAVLSHCNGLSCKLPLLRASQPGCAERGELYIKVLAAKLVVVQLQLSMLQQSTNALVKRLFFDTNAARRSFWSYTHTDCDVSLIIDETSLRDFPEGAILGPPTRWRAVKLCGHQFAFDETGVVSAMFAPYKERLPLLNVSTFSTNVTLVEEKDLDRALGAFEVARIIVESEEHSDV</sequence>
<dbReference type="InterPro" id="IPR045865">
    <property type="entry name" value="ACT-like_dom_sf"/>
</dbReference>
<dbReference type="PANTHER" id="PTHR31131:SF6">
    <property type="entry name" value="CASTOR ACT DOMAIN-CONTAINING PROTEIN"/>
    <property type="match status" value="1"/>
</dbReference>